<dbReference type="Proteomes" id="UP000257559">
    <property type="component" value="Chromosome"/>
</dbReference>
<proteinExistence type="predicted"/>
<evidence type="ECO:0000313" key="2">
    <source>
        <dbReference type="Proteomes" id="UP000257559"/>
    </source>
</evidence>
<name>A0A3B0PIE4_9BACT</name>
<evidence type="ECO:0000313" key="1">
    <source>
        <dbReference type="EMBL" id="SYV97028.1"/>
    </source>
</evidence>
<protein>
    <submittedName>
        <fullName evidence="1">Uncharacterized protein</fullName>
    </submittedName>
</protein>
<dbReference type="AlphaFoldDB" id="A0A3B0PIE4"/>
<reference evidence="2" key="1">
    <citation type="submission" date="2018-06" db="EMBL/GenBank/DDBJ databases">
        <authorList>
            <consortium name="Pathogen Informatics"/>
        </authorList>
    </citation>
    <scope>NUCLEOTIDE SEQUENCE [LARGE SCALE GENOMIC DNA]</scope>
    <source>
        <strain evidence="2">NCTC10132</strain>
    </source>
</reference>
<dbReference type="EMBL" id="LS991951">
    <property type="protein sequence ID" value="SYV97028.1"/>
    <property type="molecule type" value="Genomic_DNA"/>
</dbReference>
<gene>
    <name evidence="1" type="ORF">NCTC10132_00383</name>
</gene>
<sequence>MATCLQVVLPQKMQEVQEALGLSELKIEDILNFNKFADKIQHEQFMLFERIKR</sequence>
<dbReference type="KEGG" id="medw:NCTC10132_00383"/>
<accession>A0A3B0PIE4</accession>
<keyword evidence="2" id="KW-1185">Reference proteome</keyword>
<organism evidence="1 2">
    <name type="scientific">Mycoplasmopsis edwardii</name>
    <dbReference type="NCBI Taxonomy" id="53558"/>
    <lineage>
        <taxon>Bacteria</taxon>
        <taxon>Bacillati</taxon>
        <taxon>Mycoplasmatota</taxon>
        <taxon>Mycoplasmoidales</taxon>
        <taxon>Metamycoplasmataceae</taxon>
        <taxon>Mycoplasmopsis</taxon>
    </lineage>
</organism>